<dbReference type="OrthoDB" id="7628951at2759"/>
<dbReference type="AlphaFoldDB" id="A0A2J7QMK6"/>
<evidence type="ECO:0000313" key="3">
    <source>
        <dbReference type="Proteomes" id="UP000235965"/>
    </source>
</evidence>
<evidence type="ECO:0000259" key="1">
    <source>
        <dbReference type="Pfam" id="PF13843"/>
    </source>
</evidence>
<organism evidence="2 3">
    <name type="scientific">Cryptotermes secundus</name>
    <dbReference type="NCBI Taxonomy" id="105785"/>
    <lineage>
        <taxon>Eukaryota</taxon>
        <taxon>Metazoa</taxon>
        <taxon>Ecdysozoa</taxon>
        <taxon>Arthropoda</taxon>
        <taxon>Hexapoda</taxon>
        <taxon>Insecta</taxon>
        <taxon>Pterygota</taxon>
        <taxon>Neoptera</taxon>
        <taxon>Polyneoptera</taxon>
        <taxon>Dictyoptera</taxon>
        <taxon>Blattodea</taxon>
        <taxon>Blattoidea</taxon>
        <taxon>Termitoidae</taxon>
        <taxon>Kalotermitidae</taxon>
        <taxon>Cryptotermitinae</taxon>
        <taxon>Cryptotermes</taxon>
    </lineage>
</organism>
<name>A0A2J7QMK6_9NEOP</name>
<dbReference type="PANTHER" id="PTHR46599">
    <property type="entry name" value="PIGGYBAC TRANSPOSABLE ELEMENT-DERIVED PROTEIN 4"/>
    <property type="match status" value="1"/>
</dbReference>
<sequence>MQGPKYIPPIPMTPIQYFYLFFTTSLLNSIVTQTNNYARTFLQTQKNISPHSQVLKWKDITLTELKGFIACLLNMAIKRQPTISSYWSTSPSQNVPWFRNMFSRDRFQLILKFFHLVDNKNLAGPRQPGYDPCAKFQPLIDQANSLFHYVPHQQLSVDESLVGTTNHTQLMQYLPNKHHHRWGIRLWMLCDSVSKYCVSFFLYIGGAKNGENTSEKGYHIFMDNFFMSIPLAKELYKLQTFITGTIRRNRKWLPAAFGNKFQVGQTQYFCSGPILSVGYHEKNSQRFPVLLLSTHGQATEREYSRVCRGNQKTVKTPQIIQSYNKFMGGIDTSDMMLYSNIDERRTIKYWKKVCFNIFS</sequence>
<evidence type="ECO:0000313" key="2">
    <source>
        <dbReference type="EMBL" id="PNF29783.1"/>
    </source>
</evidence>
<feature type="domain" description="PiggyBac transposable element-derived protein" evidence="1">
    <location>
        <begin position="13"/>
        <end position="357"/>
    </location>
</feature>
<dbReference type="InParanoid" id="A0A2J7QMK6"/>
<proteinExistence type="predicted"/>
<dbReference type="InterPro" id="IPR029526">
    <property type="entry name" value="PGBD"/>
</dbReference>
<dbReference type="STRING" id="105785.A0A2J7QMK6"/>
<dbReference type="Proteomes" id="UP000235965">
    <property type="component" value="Unassembled WGS sequence"/>
</dbReference>
<dbReference type="PANTHER" id="PTHR46599:SF3">
    <property type="entry name" value="PIGGYBAC TRANSPOSABLE ELEMENT-DERIVED PROTEIN 4"/>
    <property type="match status" value="1"/>
</dbReference>
<dbReference type="EMBL" id="NEVH01013208">
    <property type="protein sequence ID" value="PNF29783.1"/>
    <property type="molecule type" value="Genomic_DNA"/>
</dbReference>
<gene>
    <name evidence="2" type="ORF">B7P43_G10690</name>
</gene>
<comment type="caution">
    <text evidence="2">The sequence shown here is derived from an EMBL/GenBank/DDBJ whole genome shotgun (WGS) entry which is preliminary data.</text>
</comment>
<protein>
    <recommendedName>
        <fullName evidence="1">PiggyBac transposable element-derived protein domain-containing protein</fullName>
    </recommendedName>
</protein>
<reference evidence="2 3" key="1">
    <citation type="submission" date="2017-12" db="EMBL/GenBank/DDBJ databases">
        <title>Hemimetabolous genomes reveal molecular basis of termite eusociality.</title>
        <authorList>
            <person name="Harrison M.C."/>
            <person name="Jongepier E."/>
            <person name="Robertson H.M."/>
            <person name="Arning N."/>
            <person name="Bitard-Feildel T."/>
            <person name="Chao H."/>
            <person name="Childers C.P."/>
            <person name="Dinh H."/>
            <person name="Doddapaneni H."/>
            <person name="Dugan S."/>
            <person name="Gowin J."/>
            <person name="Greiner C."/>
            <person name="Han Y."/>
            <person name="Hu H."/>
            <person name="Hughes D.S.T."/>
            <person name="Huylmans A.-K."/>
            <person name="Kemena C."/>
            <person name="Kremer L.P.M."/>
            <person name="Lee S.L."/>
            <person name="Lopez-Ezquerra A."/>
            <person name="Mallet L."/>
            <person name="Monroy-Kuhn J.M."/>
            <person name="Moser A."/>
            <person name="Murali S.C."/>
            <person name="Muzny D.M."/>
            <person name="Otani S."/>
            <person name="Piulachs M.-D."/>
            <person name="Poelchau M."/>
            <person name="Qu J."/>
            <person name="Schaub F."/>
            <person name="Wada-Katsumata A."/>
            <person name="Worley K.C."/>
            <person name="Xie Q."/>
            <person name="Ylla G."/>
            <person name="Poulsen M."/>
            <person name="Gibbs R.A."/>
            <person name="Schal C."/>
            <person name="Richards S."/>
            <person name="Belles X."/>
            <person name="Korb J."/>
            <person name="Bornberg-Bauer E."/>
        </authorList>
    </citation>
    <scope>NUCLEOTIDE SEQUENCE [LARGE SCALE GENOMIC DNA]</scope>
    <source>
        <tissue evidence="2">Whole body</tissue>
    </source>
</reference>
<keyword evidence="3" id="KW-1185">Reference proteome</keyword>
<accession>A0A2J7QMK6</accession>
<dbReference type="Pfam" id="PF13843">
    <property type="entry name" value="DDE_Tnp_1_7"/>
    <property type="match status" value="1"/>
</dbReference>